<keyword evidence="4" id="KW-0573">Peptidoglycan synthesis</keyword>
<dbReference type="PROSITE" id="PS51191">
    <property type="entry name" value="FEMABX"/>
    <property type="match status" value="1"/>
</dbReference>
<evidence type="ECO:0000313" key="8">
    <source>
        <dbReference type="Proteomes" id="UP000178272"/>
    </source>
</evidence>
<evidence type="ECO:0000256" key="4">
    <source>
        <dbReference type="ARBA" id="ARBA00022984"/>
    </source>
</evidence>
<evidence type="ECO:0000256" key="5">
    <source>
        <dbReference type="ARBA" id="ARBA00023315"/>
    </source>
</evidence>
<dbReference type="GO" id="GO:0009252">
    <property type="term" value="P:peptidoglycan biosynthetic process"/>
    <property type="evidence" value="ECO:0007669"/>
    <property type="project" value="UniProtKB-KW"/>
</dbReference>
<accession>A0A1G1V7N6</accession>
<dbReference type="InterPro" id="IPR003447">
    <property type="entry name" value="FEMABX"/>
</dbReference>
<dbReference type="PANTHER" id="PTHR36174:SF1">
    <property type="entry name" value="LIPID II:GLYCINE GLYCYLTRANSFERASE"/>
    <property type="match status" value="1"/>
</dbReference>
<evidence type="ECO:0000256" key="6">
    <source>
        <dbReference type="ARBA" id="ARBA00023316"/>
    </source>
</evidence>
<evidence type="ECO:0000256" key="3">
    <source>
        <dbReference type="ARBA" id="ARBA00022960"/>
    </source>
</evidence>
<dbReference type="GO" id="GO:0016755">
    <property type="term" value="F:aminoacyltransferase activity"/>
    <property type="evidence" value="ECO:0007669"/>
    <property type="project" value="InterPro"/>
</dbReference>
<sequence length="337" mass="40040">MTIHEVTAEEHNDYNGVVDHPVQTWEWGEFREKTGNKILRLGLYDKNKLVEGYLLTLHRLPYTNRCVAMLAKGPAPTRQMLINLRDWARQENIIFIRFEPNTSLTHKSTQHILELFKTFKMCAGRPFFNKKTPEIDLTQSEEELLKKMHPKTRYNIRLAQRHGVEVTEDNSEESFARYLDLMDETTRRQNYFAHTEHYHKLMWKTLRLAGIAHLLKAVYQRTTLASWILFVWKDKLYYPYGASNNEHRNVMAPYATMWQAIKFGKSLNLKSFDLWGSDEAKGYTRFKEGFGPKNIESLGTWDMPINNNLYYLYRLAEEIRWKFLKLKARFIPLSSFR</sequence>
<evidence type="ECO:0008006" key="9">
    <source>
        <dbReference type="Google" id="ProtNLM"/>
    </source>
</evidence>
<dbReference type="Pfam" id="PF02388">
    <property type="entry name" value="FemAB"/>
    <property type="match status" value="3"/>
</dbReference>
<evidence type="ECO:0000256" key="2">
    <source>
        <dbReference type="ARBA" id="ARBA00022679"/>
    </source>
</evidence>
<dbReference type="EMBL" id="MHCA01000037">
    <property type="protein sequence ID" value="OGY11430.1"/>
    <property type="molecule type" value="Genomic_DNA"/>
</dbReference>
<keyword evidence="6" id="KW-0961">Cell wall biogenesis/degradation</keyword>
<dbReference type="Proteomes" id="UP000178272">
    <property type="component" value="Unassembled WGS sequence"/>
</dbReference>
<dbReference type="Gene3D" id="3.40.630.30">
    <property type="match status" value="2"/>
</dbReference>
<dbReference type="GO" id="GO:0071555">
    <property type="term" value="P:cell wall organization"/>
    <property type="evidence" value="ECO:0007669"/>
    <property type="project" value="UniProtKB-KW"/>
</dbReference>
<dbReference type="InterPro" id="IPR050644">
    <property type="entry name" value="PG_Glycine_Bridge_Synth"/>
</dbReference>
<keyword evidence="2" id="KW-0808">Transferase</keyword>
<organism evidence="7 8">
    <name type="scientific">Candidatus Blackburnbacteria bacterium RIFCSPHIGHO2_12_FULL_41_13b</name>
    <dbReference type="NCBI Taxonomy" id="1797517"/>
    <lineage>
        <taxon>Bacteria</taxon>
        <taxon>Candidatus Blackburniibacteriota</taxon>
    </lineage>
</organism>
<gene>
    <name evidence="7" type="ORF">A3F61_03695</name>
</gene>
<dbReference type="GO" id="GO:0008360">
    <property type="term" value="P:regulation of cell shape"/>
    <property type="evidence" value="ECO:0007669"/>
    <property type="project" value="UniProtKB-KW"/>
</dbReference>
<dbReference type="PANTHER" id="PTHR36174">
    <property type="entry name" value="LIPID II:GLYCINE GLYCYLTRANSFERASE"/>
    <property type="match status" value="1"/>
</dbReference>
<dbReference type="InterPro" id="IPR016181">
    <property type="entry name" value="Acyl_CoA_acyltransferase"/>
</dbReference>
<comment type="caution">
    <text evidence="7">The sequence shown here is derived from an EMBL/GenBank/DDBJ whole genome shotgun (WGS) entry which is preliminary data.</text>
</comment>
<name>A0A1G1V7N6_9BACT</name>
<proteinExistence type="inferred from homology"/>
<reference evidence="7 8" key="1">
    <citation type="journal article" date="2016" name="Nat. Commun.">
        <title>Thousands of microbial genomes shed light on interconnected biogeochemical processes in an aquifer system.</title>
        <authorList>
            <person name="Anantharaman K."/>
            <person name="Brown C.T."/>
            <person name="Hug L.A."/>
            <person name="Sharon I."/>
            <person name="Castelle C.J."/>
            <person name="Probst A.J."/>
            <person name="Thomas B.C."/>
            <person name="Singh A."/>
            <person name="Wilkins M.J."/>
            <person name="Karaoz U."/>
            <person name="Brodie E.L."/>
            <person name="Williams K.H."/>
            <person name="Hubbard S.S."/>
            <person name="Banfield J.F."/>
        </authorList>
    </citation>
    <scope>NUCLEOTIDE SEQUENCE [LARGE SCALE GENOMIC DNA]</scope>
</reference>
<protein>
    <recommendedName>
        <fullName evidence="9">BioF2-like acetyltransferase domain-containing protein</fullName>
    </recommendedName>
</protein>
<dbReference type="STRING" id="1797517.A3F61_03695"/>
<keyword evidence="5" id="KW-0012">Acyltransferase</keyword>
<keyword evidence="3" id="KW-0133">Cell shape</keyword>
<comment type="similarity">
    <text evidence="1">Belongs to the FemABX family.</text>
</comment>
<evidence type="ECO:0000313" key="7">
    <source>
        <dbReference type="EMBL" id="OGY11430.1"/>
    </source>
</evidence>
<dbReference type="SUPFAM" id="SSF55729">
    <property type="entry name" value="Acyl-CoA N-acyltransferases (Nat)"/>
    <property type="match status" value="2"/>
</dbReference>
<evidence type="ECO:0000256" key="1">
    <source>
        <dbReference type="ARBA" id="ARBA00009943"/>
    </source>
</evidence>
<dbReference type="AlphaFoldDB" id="A0A1G1V7N6"/>